<feature type="transmembrane region" description="Helical" evidence="6">
    <location>
        <begin position="575"/>
        <end position="599"/>
    </location>
</feature>
<keyword evidence="5 6" id="KW-0472">Membrane</keyword>
<feature type="transmembrane region" description="Helical" evidence="6">
    <location>
        <begin position="196"/>
        <end position="217"/>
    </location>
</feature>
<dbReference type="Pfam" id="PF03176">
    <property type="entry name" value="MMPL"/>
    <property type="match status" value="2"/>
</dbReference>
<feature type="transmembrane region" description="Helical" evidence="6">
    <location>
        <begin position="299"/>
        <end position="325"/>
    </location>
</feature>
<dbReference type="RefSeq" id="WP_142617052.1">
    <property type="nucleotide sequence ID" value="NZ_VIRM01000004.1"/>
</dbReference>
<comment type="subcellular location">
    <subcellularLocation>
        <location evidence="1">Cell membrane</location>
        <topology evidence="1">Multi-pass membrane protein</topology>
    </subcellularLocation>
</comment>
<keyword evidence="3 6" id="KW-0812">Transmembrane</keyword>
<dbReference type="GO" id="GO:0005886">
    <property type="term" value="C:plasma membrane"/>
    <property type="evidence" value="ECO:0007669"/>
    <property type="project" value="UniProtKB-SubCell"/>
</dbReference>
<name>A0A544Z2M0_9ACTN</name>
<dbReference type="PANTHER" id="PTHR33406">
    <property type="entry name" value="MEMBRANE PROTEIN MJ1562-RELATED"/>
    <property type="match status" value="1"/>
</dbReference>
<evidence type="ECO:0000256" key="5">
    <source>
        <dbReference type="ARBA" id="ARBA00023136"/>
    </source>
</evidence>
<feature type="domain" description="Membrane transport protein MMPL" evidence="7">
    <location>
        <begin position="391"/>
        <end position="717"/>
    </location>
</feature>
<feature type="transmembrane region" description="Helical" evidence="6">
    <location>
        <begin position="362"/>
        <end position="382"/>
    </location>
</feature>
<sequence length="742" mass="79059">MPALTRLALERPRTVVAIWLVLAAAAVPLMLHLPGALKAGGFENPRGESVKAQHVLERTFHEAPQELQVVLHTAAGDVTHAVGRAAALAKNFPHVASVEDYRQNPRWLSADRHTTFLRLGFRADPTTVQNLIGDLRHRMTAGLGDQGVEAHVTGAQALDYDLSVQSEQDAGTAEMIAFPLLVIVLLLVFRSVAAMLVPVVLAGMALVCAMAIGYLVARVSDVSILFNNAVSIIGLAVAVDYSLFIIRRHREELAGGKDTITALNTAMRTAGHAVLFSGLAVVAALLALLIPRLMVFTSIALAGIIVTLVALAMSMTLLPAVLCLMGRRIDWLPIRIRRTRGGTGRAPFTALLARLHRRPVPLLLALAVMFALMAWPIGWIRLQAPVASPEILPPDADSRQGVALLQEALEPRDLFPLQVVLTTPRQNGPAPLVESVRAVMDQAGTSGRVVSSQSVTRIGLPSVALDAAVGGDTAALPAEARAAFAQLWSENAGRYVTRVVIVPAEGPDSDLTHDLVRDLRDRLPTAVRPGVSVQVTGATAQGVDYDDVLVGSMPAILGAAALITLVLLASAFRSWLLPLPALVLNATVVAASLGLLTLISQKWLGQRIDSTTPALVFAVMFGLSMDYLVIMISRMREVYLVRRNHVEAIDVGMRRTAALVNSAALIMVAVFVSFLAAKISVVQQLGLGLAIAVVLDALIVRLLVMPAMLHLFGPRIWGRVSPASPASFNGGLQEETPQSSSP</sequence>
<proteinExistence type="predicted"/>
<protein>
    <submittedName>
        <fullName evidence="8">MMPL family transporter</fullName>
    </submittedName>
</protein>
<keyword evidence="4 6" id="KW-1133">Transmembrane helix</keyword>
<accession>A0A544Z2M0</accession>
<feature type="transmembrane region" description="Helical" evidence="6">
    <location>
        <begin position="614"/>
        <end position="635"/>
    </location>
</feature>
<feature type="transmembrane region" description="Helical" evidence="6">
    <location>
        <begin position="273"/>
        <end position="293"/>
    </location>
</feature>
<feature type="transmembrane region" description="Helical" evidence="6">
    <location>
        <begin position="689"/>
        <end position="712"/>
    </location>
</feature>
<dbReference type="AlphaFoldDB" id="A0A544Z2M0"/>
<feature type="transmembrane region" description="Helical" evidence="6">
    <location>
        <begin position="656"/>
        <end position="677"/>
    </location>
</feature>
<gene>
    <name evidence="8" type="ORF">FLX08_05375</name>
</gene>
<dbReference type="InterPro" id="IPR004869">
    <property type="entry name" value="MMPL_dom"/>
</dbReference>
<dbReference type="Gene3D" id="1.20.1640.10">
    <property type="entry name" value="Multidrug efflux transporter AcrB transmembrane domain"/>
    <property type="match status" value="2"/>
</dbReference>
<comment type="caution">
    <text evidence="8">The sequence shown here is derived from an EMBL/GenBank/DDBJ whole genome shotgun (WGS) entry which is preliminary data.</text>
</comment>
<evidence type="ECO:0000256" key="1">
    <source>
        <dbReference type="ARBA" id="ARBA00004651"/>
    </source>
</evidence>
<organism evidence="8 9">
    <name type="scientific">Microbispora hainanensis</name>
    <dbReference type="NCBI Taxonomy" id="568844"/>
    <lineage>
        <taxon>Bacteria</taxon>
        <taxon>Bacillati</taxon>
        <taxon>Actinomycetota</taxon>
        <taxon>Actinomycetes</taxon>
        <taxon>Streptosporangiales</taxon>
        <taxon>Streptosporangiaceae</taxon>
        <taxon>Microbispora</taxon>
    </lineage>
</organism>
<feature type="transmembrane region" description="Helical" evidence="6">
    <location>
        <begin position="548"/>
        <end position="568"/>
    </location>
</feature>
<dbReference type="PANTHER" id="PTHR33406:SF13">
    <property type="entry name" value="MEMBRANE PROTEIN YDFJ"/>
    <property type="match status" value="1"/>
</dbReference>
<feature type="transmembrane region" description="Helical" evidence="6">
    <location>
        <begin position="170"/>
        <end position="189"/>
    </location>
</feature>
<reference evidence="8 9" key="1">
    <citation type="submission" date="2019-07" db="EMBL/GenBank/DDBJ databases">
        <title>Microbispora hainanensis DSM 45428.</title>
        <authorList>
            <person name="Thawai C."/>
        </authorList>
    </citation>
    <scope>NUCLEOTIDE SEQUENCE [LARGE SCALE GENOMIC DNA]</scope>
    <source>
        <strain evidence="8 9">DSM 45428</strain>
    </source>
</reference>
<dbReference type="SUPFAM" id="SSF82866">
    <property type="entry name" value="Multidrug efflux transporter AcrB transmembrane domain"/>
    <property type="match status" value="2"/>
</dbReference>
<feature type="domain" description="Membrane transport protein MMPL" evidence="7">
    <location>
        <begin position="46"/>
        <end position="361"/>
    </location>
</feature>
<evidence type="ECO:0000256" key="4">
    <source>
        <dbReference type="ARBA" id="ARBA00022989"/>
    </source>
</evidence>
<dbReference type="Proteomes" id="UP000316541">
    <property type="component" value="Unassembled WGS sequence"/>
</dbReference>
<dbReference type="InterPro" id="IPR050545">
    <property type="entry name" value="Mycobact_MmpL"/>
</dbReference>
<feature type="transmembrane region" description="Helical" evidence="6">
    <location>
        <begin position="223"/>
        <end position="246"/>
    </location>
</feature>
<keyword evidence="2" id="KW-1003">Cell membrane</keyword>
<evidence type="ECO:0000256" key="6">
    <source>
        <dbReference type="SAM" id="Phobius"/>
    </source>
</evidence>
<evidence type="ECO:0000313" key="9">
    <source>
        <dbReference type="Proteomes" id="UP000316541"/>
    </source>
</evidence>
<evidence type="ECO:0000256" key="2">
    <source>
        <dbReference type="ARBA" id="ARBA00022475"/>
    </source>
</evidence>
<evidence type="ECO:0000256" key="3">
    <source>
        <dbReference type="ARBA" id="ARBA00022692"/>
    </source>
</evidence>
<dbReference type="EMBL" id="VIRM01000004">
    <property type="protein sequence ID" value="TQS23296.1"/>
    <property type="molecule type" value="Genomic_DNA"/>
</dbReference>
<evidence type="ECO:0000259" key="7">
    <source>
        <dbReference type="Pfam" id="PF03176"/>
    </source>
</evidence>
<evidence type="ECO:0000313" key="8">
    <source>
        <dbReference type="EMBL" id="TQS23296.1"/>
    </source>
</evidence>